<keyword evidence="2" id="KW-1185">Reference proteome</keyword>
<organism evidence="1 2">
    <name type="scientific">Eumeta variegata</name>
    <name type="common">Bagworm moth</name>
    <name type="synonym">Eumeta japonica</name>
    <dbReference type="NCBI Taxonomy" id="151549"/>
    <lineage>
        <taxon>Eukaryota</taxon>
        <taxon>Metazoa</taxon>
        <taxon>Ecdysozoa</taxon>
        <taxon>Arthropoda</taxon>
        <taxon>Hexapoda</taxon>
        <taxon>Insecta</taxon>
        <taxon>Pterygota</taxon>
        <taxon>Neoptera</taxon>
        <taxon>Endopterygota</taxon>
        <taxon>Lepidoptera</taxon>
        <taxon>Glossata</taxon>
        <taxon>Ditrysia</taxon>
        <taxon>Tineoidea</taxon>
        <taxon>Psychidae</taxon>
        <taxon>Oiketicinae</taxon>
        <taxon>Eumeta</taxon>
    </lineage>
</organism>
<proteinExistence type="predicted"/>
<accession>A0A4C1VRS7</accession>
<name>A0A4C1VRS7_EUMVA</name>
<dbReference type="EMBL" id="BGZK01000407">
    <property type="protein sequence ID" value="GBP41836.1"/>
    <property type="molecule type" value="Genomic_DNA"/>
</dbReference>
<reference evidence="1 2" key="1">
    <citation type="journal article" date="2019" name="Commun. Biol.">
        <title>The bagworm genome reveals a unique fibroin gene that provides high tensile strength.</title>
        <authorList>
            <person name="Kono N."/>
            <person name="Nakamura H."/>
            <person name="Ohtoshi R."/>
            <person name="Tomita M."/>
            <person name="Numata K."/>
            <person name="Arakawa K."/>
        </authorList>
    </citation>
    <scope>NUCLEOTIDE SEQUENCE [LARGE SCALE GENOMIC DNA]</scope>
</reference>
<protein>
    <submittedName>
        <fullName evidence="1">Uncharacterized protein</fullName>
    </submittedName>
</protein>
<dbReference type="AlphaFoldDB" id="A0A4C1VRS7"/>
<evidence type="ECO:0000313" key="1">
    <source>
        <dbReference type="EMBL" id="GBP41836.1"/>
    </source>
</evidence>
<evidence type="ECO:0000313" key="2">
    <source>
        <dbReference type="Proteomes" id="UP000299102"/>
    </source>
</evidence>
<comment type="caution">
    <text evidence="1">The sequence shown here is derived from an EMBL/GenBank/DDBJ whole genome shotgun (WGS) entry which is preliminary data.</text>
</comment>
<gene>
    <name evidence="1" type="ORF">EVAR_86806_1</name>
</gene>
<dbReference type="Proteomes" id="UP000299102">
    <property type="component" value="Unassembled WGS sequence"/>
</dbReference>
<sequence length="236" mass="26674">MAIATQSLDHRAFYKPYFFSESDNSGTFGNDIAYRIRPDPTTVDAPKAVRRTFVGRAYAVDACATRLRNRRRAGLRLTSCRIRDDVLPDRRAPIGPGIREAPCNAYRFSTGTFPCIMWDPRRKAPDTDTADPRRRVMDTNTAVTCDGVRLQVVTELLKSIAKNFGLQEVSRFVFGDGVARLGERQTPRDGGVVGLFRRGGIWDATVGAHAYGVRAYVGIHYFIMRYKRYQLYTYSL</sequence>